<dbReference type="AlphaFoldDB" id="A0A4C1TMK5"/>
<name>A0A4C1TMK5_EUMVA</name>
<feature type="compositionally biased region" description="Low complexity" evidence="1">
    <location>
        <begin position="80"/>
        <end position="90"/>
    </location>
</feature>
<evidence type="ECO:0000256" key="1">
    <source>
        <dbReference type="SAM" id="MobiDB-lite"/>
    </source>
</evidence>
<protein>
    <submittedName>
        <fullName evidence="2">Uncharacterized protein</fullName>
    </submittedName>
</protein>
<accession>A0A4C1TMK5</accession>
<comment type="caution">
    <text evidence="2">The sequence shown here is derived from an EMBL/GenBank/DDBJ whole genome shotgun (WGS) entry which is preliminary data.</text>
</comment>
<evidence type="ECO:0000313" key="3">
    <source>
        <dbReference type="Proteomes" id="UP000299102"/>
    </source>
</evidence>
<feature type="region of interest" description="Disordered" evidence="1">
    <location>
        <begin position="80"/>
        <end position="101"/>
    </location>
</feature>
<keyword evidence="3" id="KW-1185">Reference proteome</keyword>
<proteinExistence type="predicted"/>
<organism evidence="2 3">
    <name type="scientific">Eumeta variegata</name>
    <name type="common">Bagworm moth</name>
    <name type="synonym">Eumeta japonica</name>
    <dbReference type="NCBI Taxonomy" id="151549"/>
    <lineage>
        <taxon>Eukaryota</taxon>
        <taxon>Metazoa</taxon>
        <taxon>Ecdysozoa</taxon>
        <taxon>Arthropoda</taxon>
        <taxon>Hexapoda</taxon>
        <taxon>Insecta</taxon>
        <taxon>Pterygota</taxon>
        <taxon>Neoptera</taxon>
        <taxon>Endopterygota</taxon>
        <taxon>Lepidoptera</taxon>
        <taxon>Glossata</taxon>
        <taxon>Ditrysia</taxon>
        <taxon>Tineoidea</taxon>
        <taxon>Psychidae</taxon>
        <taxon>Oiketicinae</taxon>
        <taxon>Eumeta</taxon>
    </lineage>
</organism>
<dbReference type="Proteomes" id="UP000299102">
    <property type="component" value="Unassembled WGS sequence"/>
</dbReference>
<sequence>MLYRKLYTSEYQGEPCCIEALIPLQWISGGMNAQNDAPSRLASAKPLIWRGGRAAAGKHHAPRLSYNSTEIHPGKHVTVQNQDTVQDQNTSVIRPNGLGSG</sequence>
<dbReference type="EMBL" id="BGZK01000071">
    <property type="protein sequence ID" value="GBP15334.1"/>
    <property type="molecule type" value="Genomic_DNA"/>
</dbReference>
<evidence type="ECO:0000313" key="2">
    <source>
        <dbReference type="EMBL" id="GBP15334.1"/>
    </source>
</evidence>
<gene>
    <name evidence="2" type="ORF">EVAR_80514_1</name>
</gene>
<reference evidence="2 3" key="1">
    <citation type="journal article" date="2019" name="Commun. Biol.">
        <title>The bagworm genome reveals a unique fibroin gene that provides high tensile strength.</title>
        <authorList>
            <person name="Kono N."/>
            <person name="Nakamura H."/>
            <person name="Ohtoshi R."/>
            <person name="Tomita M."/>
            <person name="Numata K."/>
            <person name="Arakawa K."/>
        </authorList>
    </citation>
    <scope>NUCLEOTIDE SEQUENCE [LARGE SCALE GENOMIC DNA]</scope>
</reference>